<feature type="compositionally biased region" description="Low complexity" evidence="1">
    <location>
        <begin position="593"/>
        <end position="607"/>
    </location>
</feature>
<feature type="region of interest" description="Disordered" evidence="1">
    <location>
        <begin position="325"/>
        <end position="613"/>
    </location>
</feature>
<protein>
    <submittedName>
        <fullName evidence="3">Carboxylesterase</fullName>
    </submittedName>
</protein>
<dbReference type="AlphaFoldDB" id="A0A0B4I6K2"/>
<feature type="compositionally biased region" description="Polar residues" evidence="1">
    <location>
        <begin position="231"/>
        <end position="246"/>
    </location>
</feature>
<dbReference type="InterPro" id="IPR029058">
    <property type="entry name" value="AB_hydrolase_fold"/>
</dbReference>
<evidence type="ECO:0000256" key="1">
    <source>
        <dbReference type="SAM" id="MobiDB-lite"/>
    </source>
</evidence>
<feature type="compositionally biased region" description="Polar residues" evidence="1">
    <location>
        <begin position="578"/>
        <end position="592"/>
    </location>
</feature>
<proteinExistence type="predicted"/>
<organism evidence="3 4">
    <name type="scientific">Metarhizium guizhouense (strain ARSEF 977)</name>
    <dbReference type="NCBI Taxonomy" id="1276136"/>
    <lineage>
        <taxon>Eukaryota</taxon>
        <taxon>Fungi</taxon>
        <taxon>Dikarya</taxon>
        <taxon>Ascomycota</taxon>
        <taxon>Pezizomycotina</taxon>
        <taxon>Sordariomycetes</taxon>
        <taxon>Hypocreomycetidae</taxon>
        <taxon>Hypocreales</taxon>
        <taxon>Clavicipitaceae</taxon>
        <taxon>Metarhizium</taxon>
    </lineage>
</organism>
<evidence type="ECO:0000259" key="2">
    <source>
        <dbReference type="Pfam" id="PF00135"/>
    </source>
</evidence>
<feature type="compositionally biased region" description="Polar residues" evidence="1">
    <location>
        <begin position="331"/>
        <end position="352"/>
    </location>
</feature>
<feature type="region of interest" description="Disordered" evidence="1">
    <location>
        <begin position="230"/>
        <end position="256"/>
    </location>
</feature>
<reference evidence="3 4" key="1">
    <citation type="journal article" date="2014" name="Proc. Natl. Acad. Sci. U.S.A.">
        <title>Trajectory and genomic determinants of fungal-pathogen speciation and host adaptation.</title>
        <authorList>
            <person name="Hu X."/>
            <person name="Xiao G."/>
            <person name="Zheng P."/>
            <person name="Shang Y."/>
            <person name="Su Y."/>
            <person name="Zhang X."/>
            <person name="Liu X."/>
            <person name="Zhan S."/>
            <person name="St Leger R.J."/>
            <person name="Wang C."/>
        </authorList>
    </citation>
    <scope>NUCLEOTIDE SEQUENCE [LARGE SCALE GENOMIC DNA]</scope>
    <source>
        <strain evidence="3 4">ARSEF 977</strain>
    </source>
</reference>
<dbReference type="InterPro" id="IPR002018">
    <property type="entry name" value="CarbesteraseB"/>
</dbReference>
<dbReference type="Pfam" id="PF00135">
    <property type="entry name" value="COesterase"/>
    <property type="match status" value="1"/>
</dbReference>
<dbReference type="OrthoDB" id="3946796at2759"/>
<feature type="compositionally biased region" description="Polar residues" evidence="1">
    <location>
        <begin position="375"/>
        <end position="389"/>
    </location>
</feature>
<feature type="compositionally biased region" description="Polar residues" evidence="1">
    <location>
        <begin position="554"/>
        <end position="564"/>
    </location>
</feature>
<feature type="domain" description="Carboxylesterase type B" evidence="2">
    <location>
        <begin position="701"/>
        <end position="851"/>
    </location>
</feature>
<dbReference type="HOGENOM" id="CLU_012848_0_0_1"/>
<dbReference type="PANTHER" id="PTHR11559">
    <property type="entry name" value="CARBOXYLESTERASE"/>
    <property type="match status" value="1"/>
</dbReference>
<evidence type="ECO:0000313" key="3">
    <source>
        <dbReference type="EMBL" id="KID88614.1"/>
    </source>
</evidence>
<sequence>MSRAVALNSSHRHDAQSFDIFDDRSLTPDKHAHVDATGNSDVLKELSHGQSQNRVTPAGLAKSPRRDPTSPENKAAKAQSNRRASRARRPQIDSETFEPLGAVPEETSSLIEPEENLVAISPATKDDKVNGYHTKLNEDHLPGILDPKSALEGQVEKHLAGQFEWIMTYPAEASSQTANGPQDEYNAGSESRSQLYGCNLLPVRRRRNSQTGSGIATDIYTILATPLNKDSYPTPQTMDGTRSADSPVSLAMSQAPPPPYPGTPLKAPEVVTMVEQAISPSLTVMSENSPSVVAGSSRTGSFSIPRIEDSLEELDRLEEELEAIHDLTLPRGSTTANTQASEPNPVTPSGVTPSAPAKSKGASVAGCSATVRVKPSQTARPSLRRSASLTLREKRRAQQESSESQRSESSVSRGQSSINRLSTPKHPIKSAKPPTVPKFELPGEAVARRLKEQREARQAQQQAEAQRTQAAIPKPRVTNKPLLKPTFELPGEAISRRKREEREAKLKAEEEEQRKRREFKARPVRHSIGPSTLPRETLTSRARQSRASPEANGENDSQGAQRQRMSVGAVRSVPVPSQVDNSSQTRGRNSTIASATEESRAASTSTGSAGGKRISVSLEELHVQRQRGKDIFTRDNCYTQDREKTKRERELAAKTAREQAAERSRIASREWAEKKRLRELAAKRAKATQEAGKEPASEAYPKPLDIFYGIPYATAERFRPAQSCAPVDKGRVLDAQNEGKYVPCPLASFETEEGTLRLNIFRPSKPSSDSSSGDNKLPVVVYVHGGAYMFGHPLERDLASLVAWAPRDVLVVAAGYRLGALGFKTGDGGEGDAGVELNLGLRDQRAAVDWVIGHHLVHPASLAFTKAILESGAPTARSVLGPRHGRAAAARRRPVRCATSRRVSSSTPPWPSVFEEHGASSTWPFQPVVDGAGGAIPDIPLRQVDALCGSGRAVTGPSKRYENAPGCRHGA</sequence>
<dbReference type="Gene3D" id="3.40.50.1820">
    <property type="entry name" value="alpha/beta hydrolase"/>
    <property type="match status" value="1"/>
</dbReference>
<name>A0A0B4I6K2_METGA</name>
<gene>
    <name evidence="3" type="ORF">MGU_04549</name>
</gene>
<dbReference type="EMBL" id="AZNH01000011">
    <property type="protein sequence ID" value="KID88614.1"/>
    <property type="molecule type" value="Genomic_DNA"/>
</dbReference>
<feature type="compositionally biased region" description="Basic and acidic residues" evidence="1">
    <location>
        <begin position="494"/>
        <end position="515"/>
    </location>
</feature>
<evidence type="ECO:0000313" key="4">
    <source>
        <dbReference type="Proteomes" id="UP000031192"/>
    </source>
</evidence>
<feature type="compositionally biased region" description="Basic and acidic residues" evidence="1">
    <location>
        <begin position="446"/>
        <end position="457"/>
    </location>
</feature>
<feature type="compositionally biased region" description="Polar residues" evidence="1">
    <location>
        <begin position="537"/>
        <end position="547"/>
    </location>
</feature>
<dbReference type="InterPro" id="IPR050309">
    <property type="entry name" value="Type-B_Carboxylest/Lipase"/>
</dbReference>
<comment type="caution">
    <text evidence="3">The sequence shown here is derived from an EMBL/GenBank/DDBJ whole genome shotgun (WGS) entry which is preliminary data.</text>
</comment>
<dbReference type="Proteomes" id="UP000031192">
    <property type="component" value="Unassembled WGS sequence"/>
</dbReference>
<keyword evidence="4" id="KW-1185">Reference proteome</keyword>
<feature type="region of interest" description="Disordered" evidence="1">
    <location>
        <begin position="45"/>
        <end position="109"/>
    </location>
</feature>
<feature type="compositionally biased region" description="Low complexity" evidence="1">
    <location>
        <begin position="399"/>
        <end position="417"/>
    </location>
</feature>
<accession>A0A0B4I6K2</accession>
<feature type="compositionally biased region" description="Low complexity" evidence="1">
    <location>
        <begin position="458"/>
        <end position="471"/>
    </location>
</feature>
<feature type="compositionally biased region" description="Basic residues" evidence="1">
    <location>
        <begin position="516"/>
        <end position="525"/>
    </location>
</feature>
<dbReference type="SUPFAM" id="SSF53474">
    <property type="entry name" value="alpha/beta-Hydrolases"/>
    <property type="match status" value="1"/>
</dbReference>